<protein>
    <recommendedName>
        <fullName evidence="3">SUEL-type lectin domain-containing protein</fullName>
    </recommendedName>
</protein>
<dbReference type="InterPro" id="IPR048913">
    <property type="entry name" value="BetaGal_gal-bd"/>
</dbReference>
<evidence type="ECO:0000256" key="2">
    <source>
        <dbReference type="ARBA" id="ARBA00023295"/>
    </source>
</evidence>
<organism evidence="4 5">
    <name type="scientific">Nelumbo nucifera</name>
    <name type="common">Sacred lotus</name>
    <dbReference type="NCBI Taxonomy" id="4432"/>
    <lineage>
        <taxon>Eukaryota</taxon>
        <taxon>Viridiplantae</taxon>
        <taxon>Streptophyta</taxon>
        <taxon>Embryophyta</taxon>
        <taxon>Tracheophyta</taxon>
        <taxon>Spermatophyta</taxon>
        <taxon>Magnoliopsida</taxon>
        <taxon>Proteales</taxon>
        <taxon>Nelumbonaceae</taxon>
        <taxon>Nelumbo</taxon>
    </lineage>
</organism>
<keyword evidence="5" id="KW-1185">Reference proteome</keyword>
<feature type="domain" description="SUEL-type lectin" evidence="3">
    <location>
        <begin position="212"/>
        <end position="282"/>
    </location>
</feature>
<dbReference type="PANTHER" id="PTHR23421">
    <property type="entry name" value="BETA-GALACTOSIDASE RELATED"/>
    <property type="match status" value="1"/>
</dbReference>
<dbReference type="PROSITE" id="PS50228">
    <property type="entry name" value="SUEL_LECTIN"/>
    <property type="match status" value="1"/>
</dbReference>
<dbReference type="GO" id="GO:0030246">
    <property type="term" value="F:carbohydrate binding"/>
    <property type="evidence" value="ECO:0007669"/>
    <property type="project" value="InterPro"/>
</dbReference>
<evidence type="ECO:0000256" key="1">
    <source>
        <dbReference type="ARBA" id="ARBA00022801"/>
    </source>
</evidence>
<dbReference type="InterPro" id="IPR000922">
    <property type="entry name" value="Lectin_gal-bd_dom"/>
</dbReference>
<keyword evidence="2" id="KW-0326">Glycosidase</keyword>
<dbReference type="Gene3D" id="2.60.120.740">
    <property type="match status" value="1"/>
</dbReference>
<dbReference type="CDD" id="cd22842">
    <property type="entry name" value="Gal_Rha_Lectin_BGal"/>
    <property type="match status" value="1"/>
</dbReference>
<dbReference type="GO" id="GO:0005975">
    <property type="term" value="P:carbohydrate metabolic process"/>
    <property type="evidence" value="ECO:0007669"/>
    <property type="project" value="InterPro"/>
</dbReference>
<name>A0A822XST5_NELNU</name>
<sequence>MTVGLQNAGPFYEWVGAGLTRVVIEGFNNGTVDLSSNSWTYKIGMEGEHLNIYNPNDLNNVKWVSTSEPPKNKPLTWYKALVDTPSGDEPIGLDMLSMGKGQAWLNGEAIGRYWPRISSIYDECPPECNYRGKFFPDKCNTGCGEPTQRWYHVPRSWFRPSGNILVIFEEKGGNPTEIKFSKRRVTDVCALISEDFPPINPESWHKGINGGSKSKATVDLKCPPKTVITGVKFASFGTPTGTCGSYSKGDCHDPNSSSVVEKICLNKNGCTIALSEENFNKD</sequence>
<dbReference type="GO" id="GO:0004565">
    <property type="term" value="F:beta-galactosidase activity"/>
    <property type="evidence" value="ECO:0007669"/>
    <property type="project" value="UniProtKB-ARBA"/>
</dbReference>
<dbReference type="Pfam" id="PF21467">
    <property type="entry name" value="BetaGal_gal-bd"/>
    <property type="match status" value="1"/>
</dbReference>
<dbReference type="EMBL" id="DUZY01000001">
    <property type="protein sequence ID" value="DAD24674.1"/>
    <property type="molecule type" value="Genomic_DNA"/>
</dbReference>
<dbReference type="Gene3D" id="2.60.120.260">
    <property type="entry name" value="Galactose-binding domain-like"/>
    <property type="match status" value="1"/>
</dbReference>
<proteinExistence type="predicted"/>
<dbReference type="AlphaFoldDB" id="A0A822XST5"/>
<evidence type="ECO:0000313" key="4">
    <source>
        <dbReference type="EMBL" id="DAD24674.1"/>
    </source>
</evidence>
<dbReference type="InterPro" id="IPR001944">
    <property type="entry name" value="Glycoside_Hdrlase_35"/>
</dbReference>
<dbReference type="SUPFAM" id="SSF49785">
    <property type="entry name" value="Galactose-binding domain-like"/>
    <property type="match status" value="1"/>
</dbReference>
<dbReference type="FunFam" id="2.60.120.260:FF:000076">
    <property type="entry name" value="Beta-galactosidase"/>
    <property type="match status" value="1"/>
</dbReference>
<dbReference type="Pfam" id="PF02140">
    <property type="entry name" value="SUEL_Lectin"/>
    <property type="match status" value="1"/>
</dbReference>
<dbReference type="Proteomes" id="UP000607653">
    <property type="component" value="Unassembled WGS sequence"/>
</dbReference>
<reference evidence="4 5" key="1">
    <citation type="journal article" date="2020" name="Mol. Biol. Evol.">
        <title>Distinct Expression and Methylation Patterns for Genes with Different Fates following a Single Whole-Genome Duplication in Flowering Plants.</title>
        <authorList>
            <person name="Shi T."/>
            <person name="Rahmani R.S."/>
            <person name="Gugger P.F."/>
            <person name="Wang M."/>
            <person name="Li H."/>
            <person name="Zhang Y."/>
            <person name="Li Z."/>
            <person name="Wang Q."/>
            <person name="Van de Peer Y."/>
            <person name="Marchal K."/>
            <person name="Chen J."/>
        </authorList>
    </citation>
    <scope>NUCLEOTIDE SEQUENCE [LARGE SCALE GENOMIC DNA]</scope>
    <source>
        <tissue evidence="4">Leaf</tissue>
    </source>
</reference>
<evidence type="ECO:0000259" key="3">
    <source>
        <dbReference type="PROSITE" id="PS50228"/>
    </source>
</evidence>
<accession>A0A822XST5</accession>
<keyword evidence="1" id="KW-0378">Hydrolase</keyword>
<gene>
    <name evidence="4" type="ORF">HUJ06_026138</name>
</gene>
<comment type="caution">
    <text evidence="4">The sequence shown here is derived from an EMBL/GenBank/DDBJ whole genome shotgun (WGS) entry which is preliminary data.</text>
</comment>
<dbReference type="InterPro" id="IPR008979">
    <property type="entry name" value="Galactose-bd-like_sf"/>
</dbReference>
<dbReference type="PRINTS" id="PR00742">
    <property type="entry name" value="GLHYDRLASE35"/>
</dbReference>
<evidence type="ECO:0000313" key="5">
    <source>
        <dbReference type="Proteomes" id="UP000607653"/>
    </source>
</evidence>
<dbReference type="InterPro" id="IPR043159">
    <property type="entry name" value="Lectin_gal-bd_sf"/>
</dbReference>